<proteinExistence type="predicted"/>
<dbReference type="EMBL" id="CP038804">
    <property type="protein sequence ID" value="UTY32594.1"/>
    <property type="molecule type" value="Genomic_DNA"/>
</dbReference>
<protein>
    <submittedName>
        <fullName evidence="2">Uncharacterized protein</fullName>
    </submittedName>
</protein>
<reference evidence="2" key="1">
    <citation type="submission" date="2019-04" db="EMBL/GenBank/DDBJ databases">
        <title>Whole genome sequencing of oral phylogroup 2 treponemes.</title>
        <authorList>
            <person name="Chan Y."/>
            <person name="Zeng H.H."/>
            <person name="Yu X.L."/>
            <person name="Leung W.K."/>
            <person name="Watt R.M."/>
        </authorList>
    </citation>
    <scope>NUCLEOTIDE SEQUENCE</scope>
    <source>
        <strain evidence="2">OMZ 835</strain>
        <strain evidence="1">OMZ 847</strain>
    </source>
</reference>
<evidence type="ECO:0000313" key="3">
    <source>
        <dbReference type="Proteomes" id="UP001058682"/>
    </source>
</evidence>
<dbReference type="Proteomes" id="UP001059401">
    <property type="component" value="Chromosome"/>
</dbReference>
<evidence type="ECO:0000313" key="1">
    <source>
        <dbReference type="EMBL" id="UTY27678.1"/>
    </source>
</evidence>
<organism evidence="2 3">
    <name type="scientific">Treponema putidum</name>
    <dbReference type="NCBI Taxonomy" id="221027"/>
    <lineage>
        <taxon>Bacteria</taxon>
        <taxon>Pseudomonadati</taxon>
        <taxon>Spirochaetota</taxon>
        <taxon>Spirochaetia</taxon>
        <taxon>Spirochaetales</taxon>
        <taxon>Treponemataceae</taxon>
        <taxon>Treponema</taxon>
    </lineage>
</organism>
<evidence type="ECO:0000313" key="2">
    <source>
        <dbReference type="EMBL" id="UTY32594.1"/>
    </source>
</evidence>
<dbReference type="Proteomes" id="UP001058682">
    <property type="component" value="Chromosome"/>
</dbReference>
<dbReference type="EMBL" id="CP038802">
    <property type="protein sequence ID" value="UTY27678.1"/>
    <property type="molecule type" value="Genomic_DNA"/>
</dbReference>
<evidence type="ECO:0000313" key="4">
    <source>
        <dbReference type="Proteomes" id="UP001059401"/>
    </source>
</evidence>
<dbReference type="AlphaFoldDB" id="A0AAE9MQI1"/>
<gene>
    <name evidence="2" type="ORF">E4N74_00105</name>
    <name evidence="1" type="ORF">E4N76_00755</name>
</gene>
<dbReference type="RefSeq" id="WP_255805711.1">
    <property type="nucleotide sequence ID" value="NZ_CP038802.1"/>
</dbReference>
<keyword evidence="4" id="KW-1185">Reference proteome</keyword>
<sequence length="191" mass="22617">MNKLFLDYIKKFHQLSNPIREYYVSADIDQVLLQKNIENYSKISLEEYEVLKTDKFIIELDKIINNITNEKCLYFVIYSFYNDKYLKNGNYAYDFTGKKLVKYMEIKNKNREYSFSISFFVSLNNCIAKYGSSGYIQSILKIGGIIKEVENLCKHMSKYCLKKIKDFNKIAFELDIDKTQQLAIAQIDIKE</sequence>
<accession>A0AAE9MQI1</accession>
<name>A0AAE9MQI1_9SPIR</name>